<dbReference type="SMART" id="SM00494">
    <property type="entry name" value="ChtBD2"/>
    <property type="match status" value="1"/>
</dbReference>
<evidence type="ECO:0000259" key="2">
    <source>
        <dbReference type="PROSITE" id="PS50940"/>
    </source>
</evidence>
<sequence>MCPTPAPVGPMPPSVRPMPPSVRPMPPSLRPILPSSPTLMPPMLSPPPVCPDSVRRHFPASDSCSSFYECRKGVAERRECPDNLLYNVDSHHTRYPCDYFYNVVCVLQSPPSGSFPHPQQQQQRHYELDQHKKIFNFYTYVTNKW</sequence>
<evidence type="ECO:0000313" key="3">
    <source>
        <dbReference type="EMBL" id="MPC91928.1"/>
    </source>
</evidence>
<reference evidence="3 4" key="1">
    <citation type="submission" date="2019-05" db="EMBL/GenBank/DDBJ databases">
        <title>Another draft genome of Portunus trituberculatus and its Hox gene families provides insights of decapod evolution.</title>
        <authorList>
            <person name="Jeong J.-H."/>
            <person name="Song I."/>
            <person name="Kim S."/>
            <person name="Choi T."/>
            <person name="Kim D."/>
            <person name="Ryu S."/>
            <person name="Kim W."/>
        </authorList>
    </citation>
    <scope>NUCLEOTIDE SEQUENCE [LARGE SCALE GENOMIC DNA]</scope>
    <source>
        <tissue evidence="3">Muscle</tissue>
    </source>
</reference>
<organism evidence="3 4">
    <name type="scientific">Portunus trituberculatus</name>
    <name type="common">Swimming crab</name>
    <name type="synonym">Neptunus trituberculatus</name>
    <dbReference type="NCBI Taxonomy" id="210409"/>
    <lineage>
        <taxon>Eukaryota</taxon>
        <taxon>Metazoa</taxon>
        <taxon>Ecdysozoa</taxon>
        <taxon>Arthropoda</taxon>
        <taxon>Crustacea</taxon>
        <taxon>Multicrustacea</taxon>
        <taxon>Malacostraca</taxon>
        <taxon>Eumalacostraca</taxon>
        <taxon>Eucarida</taxon>
        <taxon>Decapoda</taxon>
        <taxon>Pleocyemata</taxon>
        <taxon>Brachyura</taxon>
        <taxon>Eubrachyura</taxon>
        <taxon>Portunoidea</taxon>
        <taxon>Portunidae</taxon>
        <taxon>Portuninae</taxon>
        <taxon>Portunus</taxon>
    </lineage>
</organism>
<dbReference type="Proteomes" id="UP000324222">
    <property type="component" value="Unassembled WGS sequence"/>
</dbReference>
<proteinExistence type="predicted"/>
<dbReference type="GO" id="GO:0008061">
    <property type="term" value="F:chitin binding"/>
    <property type="evidence" value="ECO:0007669"/>
    <property type="project" value="InterPro"/>
</dbReference>
<protein>
    <recommendedName>
        <fullName evidence="2">Chitin-binding type-2 domain-containing protein</fullName>
    </recommendedName>
</protein>
<keyword evidence="4" id="KW-1185">Reference proteome</keyword>
<evidence type="ECO:0000256" key="1">
    <source>
        <dbReference type="SAM" id="MobiDB-lite"/>
    </source>
</evidence>
<feature type="region of interest" description="Disordered" evidence="1">
    <location>
        <begin position="1"/>
        <end position="26"/>
    </location>
</feature>
<comment type="caution">
    <text evidence="3">The sequence shown here is derived from an EMBL/GenBank/DDBJ whole genome shotgun (WGS) entry which is preliminary data.</text>
</comment>
<dbReference type="PROSITE" id="PS50940">
    <property type="entry name" value="CHIT_BIND_II"/>
    <property type="match status" value="1"/>
</dbReference>
<dbReference type="SUPFAM" id="SSF57625">
    <property type="entry name" value="Invertebrate chitin-binding proteins"/>
    <property type="match status" value="1"/>
</dbReference>
<dbReference type="InterPro" id="IPR002557">
    <property type="entry name" value="Chitin-bd_dom"/>
</dbReference>
<name>A0A5B7JG45_PORTR</name>
<feature type="domain" description="Chitin-binding type-2" evidence="2">
    <location>
        <begin position="47"/>
        <end position="107"/>
    </location>
</feature>
<dbReference type="Gene3D" id="2.170.140.10">
    <property type="entry name" value="Chitin binding domain"/>
    <property type="match status" value="1"/>
</dbReference>
<dbReference type="EMBL" id="VSRR010089498">
    <property type="protein sequence ID" value="MPC91928.1"/>
    <property type="molecule type" value="Genomic_DNA"/>
</dbReference>
<dbReference type="InterPro" id="IPR036508">
    <property type="entry name" value="Chitin-bd_dom_sf"/>
</dbReference>
<evidence type="ECO:0000313" key="4">
    <source>
        <dbReference type="Proteomes" id="UP000324222"/>
    </source>
</evidence>
<dbReference type="AlphaFoldDB" id="A0A5B7JG45"/>
<gene>
    <name evidence="3" type="ORF">E2C01_086993</name>
</gene>
<dbReference type="OrthoDB" id="6382693at2759"/>
<dbReference type="GO" id="GO:0005576">
    <property type="term" value="C:extracellular region"/>
    <property type="evidence" value="ECO:0007669"/>
    <property type="project" value="InterPro"/>
</dbReference>
<accession>A0A5B7JG45</accession>
<dbReference type="Pfam" id="PF01607">
    <property type="entry name" value="CBM_14"/>
    <property type="match status" value="1"/>
</dbReference>